<comment type="caution">
    <text evidence="1">The sequence shown here is derived from an EMBL/GenBank/DDBJ whole genome shotgun (WGS) entry which is preliminary data.</text>
</comment>
<sequence length="104" mass="11679">MQSSYGFDGQVNAFVGCINLQKQRLISKTLPDIKSFASLLWLQVNEALLELLKASDINPNPNDWTNLAMEDPGYLMRKIASFGSSSEGKRLAYSTIEKFHHCLL</sequence>
<evidence type="ECO:0000313" key="2">
    <source>
        <dbReference type="Proteomes" id="UP000712600"/>
    </source>
</evidence>
<organism evidence="1 2">
    <name type="scientific">Brassica cretica</name>
    <name type="common">Mustard</name>
    <dbReference type="NCBI Taxonomy" id="69181"/>
    <lineage>
        <taxon>Eukaryota</taxon>
        <taxon>Viridiplantae</taxon>
        <taxon>Streptophyta</taxon>
        <taxon>Embryophyta</taxon>
        <taxon>Tracheophyta</taxon>
        <taxon>Spermatophyta</taxon>
        <taxon>Magnoliopsida</taxon>
        <taxon>eudicotyledons</taxon>
        <taxon>Gunneridae</taxon>
        <taxon>Pentapetalae</taxon>
        <taxon>rosids</taxon>
        <taxon>malvids</taxon>
        <taxon>Brassicales</taxon>
        <taxon>Brassicaceae</taxon>
        <taxon>Brassiceae</taxon>
        <taxon>Brassica</taxon>
    </lineage>
</organism>
<protein>
    <submittedName>
        <fullName evidence="1">Uncharacterized protein</fullName>
    </submittedName>
</protein>
<proteinExistence type="predicted"/>
<dbReference type="Proteomes" id="UP000712600">
    <property type="component" value="Unassembled WGS sequence"/>
</dbReference>
<reference evidence="1" key="1">
    <citation type="submission" date="2019-12" db="EMBL/GenBank/DDBJ databases">
        <title>Genome sequencing and annotation of Brassica cretica.</title>
        <authorList>
            <person name="Studholme D.J."/>
            <person name="Sarris P."/>
        </authorList>
    </citation>
    <scope>NUCLEOTIDE SEQUENCE</scope>
    <source>
        <strain evidence="1">PFS-109/04</strain>
        <tissue evidence="1">Leaf</tissue>
    </source>
</reference>
<evidence type="ECO:0000313" key="1">
    <source>
        <dbReference type="EMBL" id="KAF3484892.1"/>
    </source>
</evidence>
<dbReference type="AlphaFoldDB" id="A0A8S9MU52"/>
<name>A0A8S9MU52_BRACR</name>
<accession>A0A8S9MU52</accession>
<gene>
    <name evidence="1" type="ORF">F2Q69_00057501</name>
</gene>
<dbReference type="EMBL" id="QGKX02002183">
    <property type="protein sequence ID" value="KAF3484892.1"/>
    <property type="molecule type" value="Genomic_DNA"/>
</dbReference>